<dbReference type="Proteomes" id="UP000561077">
    <property type="component" value="Unassembled WGS sequence"/>
</dbReference>
<name>A0A7W4NRX9_9PROT</name>
<accession>A0A7W4NRX9</accession>
<comment type="caution">
    <text evidence="1">The sequence shown here is derived from an EMBL/GenBank/DDBJ whole genome shotgun (WGS) entry which is preliminary data.</text>
</comment>
<dbReference type="EMBL" id="JABEQO010000005">
    <property type="protein sequence ID" value="MBB2164036.1"/>
    <property type="molecule type" value="Genomic_DNA"/>
</dbReference>
<gene>
    <name evidence="2" type="ORF">HLH25_03630</name>
    <name evidence="1" type="ORF">HLH26_05690</name>
</gene>
<dbReference type="InterPro" id="IPR006448">
    <property type="entry name" value="Phage_term_ssu_P27"/>
</dbReference>
<dbReference type="RefSeq" id="WP_182972775.1">
    <property type="nucleotide sequence ID" value="NZ_JABEQN010000003.1"/>
</dbReference>
<dbReference type="AlphaFoldDB" id="A0A7W4NRX9"/>
<sequence>MKKQYPLGIKSNKRREQLFNHYTSQAHYIADHEPALVQLVTLITDAEDLRALIDAEGIIYSAGLMKRPHPAVAMLRTVQSGIISYAGKFGLTPSDAKALSKGVEKDEDFSAFDDL</sequence>
<dbReference type="Pfam" id="PF05119">
    <property type="entry name" value="Terminase_4"/>
    <property type="match status" value="1"/>
</dbReference>
<evidence type="ECO:0000313" key="2">
    <source>
        <dbReference type="EMBL" id="MBB2192740.1"/>
    </source>
</evidence>
<keyword evidence="3" id="KW-1185">Reference proteome</keyword>
<reference evidence="3 4" key="1">
    <citation type="submission" date="2020-04" db="EMBL/GenBank/DDBJ databases">
        <title>Description of novel Gluconacetobacter.</title>
        <authorList>
            <person name="Sombolestani A."/>
        </authorList>
    </citation>
    <scope>NUCLEOTIDE SEQUENCE [LARGE SCALE GENOMIC DNA]</scope>
    <source>
        <strain evidence="2 3">LMG 1728</strain>
        <strain evidence="1 4">LMG 1731</strain>
    </source>
</reference>
<evidence type="ECO:0000313" key="3">
    <source>
        <dbReference type="Proteomes" id="UP000540490"/>
    </source>
</evidence>
<evidence type="ECO:0000313" key="4">
    <source>
        <dbReference type="Proteomes" id="UP000561077"/>
    </source>
</evidence>
<dbReference type="EMBL" id="JABEQN010000003">
    <property type="protein sequence ID" value="MBB2192740.1"/>
    <property type="molecule type" value="Genomic_DNA"/>
</dbReference>
<evidence type="ECO:0008006" key="5">
    <source>
        <dbReference type="Google" id="ProtNLM"/>
    </source>
</evidence>
<protein>
    <recommendedName>
        <fullName evidence="5">Terminase</fullName>
    </recommendedName>
</protein>
<proteinExistence type="predicted"/>
<evidence type="ECO:0000313" key="1">
    <source>
        <dbReference type="EMBL" id="MBB2164036.1"/>
    </source>
</evidence>
<organism evidence="1 4">
    <name type="scientific">Gluconacetobacter dulcium</name>
    <dbReference type="NCBI Taxonomy" id="2729096"/>
    <lineage>
        <taxon>Bacteria</taxon>
        <taxon>Pseudomonadati</taxon>
        <taxon>Pseudomonadota</taxon>
        <taxon>Alphaproteobacteria</taxon>
        <taxon>Acetobacterales</taxon>
        <taxon>Acetobacteraceae</taxon>
        <taxon>Gluconacetobacter</taxon>
    </lineage>
</organism>
<dbReference type="Proteomes" id="UP000540490">
    <property type="component" value="Unassembled WGS sequence"/>
</dbReference>